<dbReference type="Gene3D" id="3.30.497.10">
    <property type="entry name" value="Antithrombin, subunit I, domain 2"/>
    <property type="match status" value="1"/>
</dbReference>
<feature type="domain" description="Serpin" evidence="2">
    <location>
        <begin position="1"/>
        <end position="154"/>
    </location>
</feature>
<dbReference type="GO" id="GO:0005615">
    <property type="term" value="C:extracellular space"/>
    <property type="evidence" value="ECO:0007669"/>
    <property type="project" value="InterPro"/>
</dbReference>
<dbReference type="SUPFAM" id="SSF56574">
    <property type="entry name" value="Serpins"/>
    <property type="match status" value="1"/>
</dbReference>
<dbReference type="InterPro" id="IPR036186">
    <property type="entry name" value="Serpin_sf"/>
</dbReference>
<accession>A0A8K0GYB3</accession>
<dbReference type="PANTHER" id="PTHR11461:SF211">
    <property type="entry name" value="GH10112P-RELATED"/>
    <property type="match status" value="1"/>
</dbReference>
<dbReference type="PROSITE" id="PS00284">
    <property type="entry name" value="SERPIN"/>
    <property type="match status" value="1"/>
</dbReference>
<dbReference type="Proteomes" id="UP000796880">
    <property type="component" value="Unassembled WGS sequence"/>
</dbReference>
<proteinExistence type="inferred from homology"/>
<dbReference type="AlphaFoldDB" id="A0A8K0GYB3"/>
<dbReference type="Gene3D" id="2.30.39.10">
    <property type="entry name" value="Alpha-1-antitrypsin, domain 1"/>
    <property type="match status" value="1"/>
</dbReference>
<comment type="similarity">
    <text evidence="1">Belongs to the serpin family.</text>
</comment>
<dbReference type="PANTHER" id="PTHR11461">
    <property type="entry name" value="SERINE PROTEASE INHIBITOR, SERPIN"/>
    <property type="match status" value="1"/>
</dbReference>
<evidence type="ECO:0000313" key="4">
    <source>
        <dbReference type="Proteomes" id="UP000796880"/>
    </source>
</evidence>
<dbReference type="GO" id="GO:0004867">
    <property type="term" value="F:serine-type endopeptidase inhibitor activity"/>
    <property type="evidence" value="ECO:0007669"/>
    <property type="project" value="InterPro"/>
</dbReference>
<dbReference type="InterPro" id="IPR000215">
    <property type="entry name" value="Serpin_fam"/>
</dbReference>
<dbReference type="InterPro" id="IPR042178">
    <property type="entry name" value="Serpin_sf_1"/>
</dbReference>
<evidence type="ECO:0000313" key="3">
    <source>
        <dbReference type="EMBL" id="KAF3441490.1"/>
    </source>
</evidence>
<keyword evidence="4" id="KW-1185">Reference proteome</keyword>
<organism evidence="3 4">
    <name type="scientific">Rhamnella rubrinervis</name>
    <dbReference type="NCBI Taxonomy" id="2594499"/>
    <lineage>
        <taxon>Eukaryota</taxon>
        <taxon>Viridiplantae</taxon>
        <taxon>Streptophyta</taxon>
        <taxon>Embryophyta</taxon>
        <taxon>Tracheophyta</taxon>
        <taxon>Spermatophyta</taxon>
        <taxon>Magnoliopsida</taxon>
        <taxon>eudicotyledons</taxon>
        <taxon>Gunneridae</taxon>
        <taxon>Pentapetalae</taxon>
        <taxon>rosids</taxon>
        <taxon>fabids</taxon>
        <taxon>Rosales</taxon>
        <taxon>Rhamnaceae</taxon>
        <taxon>rhamnoid group</taxon>
        <taxon>Rhamneae</taxon>
        <taxon>Rhamnella</taxon>
    </lineage>
</organism>
<protein>
    <recommendedName>
        <fullName evidence="2">Serpin domain-containing protein</fullName>
    </recommendedName>
</protein>
<sequence>MDIILPHKRDGLQDVIENFNSNPKLLQEDFKLDTKIVNKLWIPKWRFSNDLVATELMKKLGLTLPFSYPDADFTEITDSPIGEELYIKEIFQRSVIEVNEEGAVAAAVTCAMGVAGCARPPPERITFIADHPFMFMIKEIVSGAVIFTGAVLNPLSTT</sequence>
<dbReference type="OrthoDB" id="1193913at2759"/>
<evidence type="ECO:0000259" key="2">
    <source>
        <dbReference type="Pfam" id="PF00079"/>
    </source>
</evidence>
<reference evidence="3" key="1">
    <citation type="submission" date="2020-03" db="EMBL/GenBank/DDBJ databases">
        <title>A high-quality chromosome-level genome assembly of a woody plant with both climbing and erect habits, Rhamnella rubrinervis.</title>
        <authorList>
            <person name="Lu Z."/>
            <person name="Yang Y."/>
            <person name="Zhu X."/>
            <person name="Sun Y."/>
        </authorList>
    </citation>
    <scope>NUCLEOTIDE SEQUENCE</scope>
    <source>
        <strain evidence="3">BYM</strain>
        <tissue evidence="3">Leaf</tissue>
    </source>
</reference>
<name>A0A8K0GYB3_9ROSA</name>
<dbReference type="InterPro" id="IPR023795">
    <property type="entry name" value="Serpin_CS"/>
</dbReference>
<dbReference type="Pfam" id="PF00079">
    <property type="entry name" value="Serpin"/>
    <property type="match status" value="1"/>
</dbReference>
<gene>
    <name evidence="3" type="ORF">FNV43_RR15404</name>
</gene>
<dbReference type="InterPro" id="IPR023796">
    <property type="entry name" value="Serpin_dom"/>
</dbReference>
<evidence type="ECO:0000256" key="1">
    <source>
        <dbReference type="ARBA" id="ARBA00009500"/>
    </source>
</evidence>
<comment type="caution">
    <text evidence="3">The sequence shown here is derived from an EMBL/GenBank/DDBJ whole genome shotgun (WGS) entry which is preliminary data.</text>
</comment>
<dbReference type="InterPro" id="IPR042185">
    <property type="entry name" value="Serpin_sf_2"/>
</dbReference>
<dbReference type="EMBL" id="VOIH02000007">
    <property type="protein sequence ID" value="KAF3441490.1"/>
    <property type="molecule type" value="Genomic_DNA"/>
</dbReference>